<comment type="caution">
    <text evidence="3">The sequence shown here is derived from an EMBL/GenBank/DDBJ whole genome shotgun (WGS) entry which is preliminary data.</text>
</comment>
<dbReference type="InterPro" id="IPR001394">
    <property type="entry name" value="Peptidase_C19_UCH"/>
</dbReference>
<feature type="region of interest" description="Disordered" evidence="1">
    <location>
        <begin position="306"/>
        <end position="365"/>
    </location>
</feature>
<name>A0AAW1ERJ4_ZOAVI</name>
<evidence type="ECO:0000313" key="4">
    <source>
        <dbReference type="Proteomes" id="UP001488805"/>
    </source>
</evidence>
<feature type="domain" description="USP" evidence="2">
    <location>
        <begin position="22"/>
        <end position="300"/>
    </location>
</feature>
<dbReference type="SUPFAM" id="SSF54001">
    <property type="entry name" value="Cysteine proteinases"/>
    <property type="match status" value="1"/>
</dbReference>
<feature type="compositionally biased region" description="Basic and acidic residues" evidence="1">
    <location>
        <begin position="472"/>
        <end position="486"/>
    </location>
</feature>
<accession>A0AAW1ERJ4</accession>
<dbReference type="PROSITE" id="PS00973">
    <property type="entry name" value="USP_2"/>
    <property type="match status" value="1"/>
</dbReference>
<reference evidence="3 4" key="1">
    <citation type="journal article" date="2024" name="Genome Biol. Evol.">
        <title>Chromosome-level genome assembly of the viviparous eelpout Zoarces viviparus.</title>
        <authorList>
            <person name="Fuhrmann N."/>
            <person name="Brasseur M.V."/>
            <person name="Bakowski C.E."/>
            <person name="Podsiadlowski L."/>
            <person name="Prost S."/>
            <person name="Krehenwinkel H."/>
            <person name="Mayer C."/>
        </authorList>
    </citation>
    <scope>NUCLEOTIDE SEQUENCE [LARGE SCALE GENOMIC DNA]</scope>
    <source>
        <strain evidence="3">NO-MEL_2022_Ind0_liver</strain>
    </source>
</reference>
<proteinExistence type="predicted"/>
<feature type="compositionally biased region" description="Basic and acidic residues" evidence="1">
    <location>
        <begin position="355"/>
        <end position="365"/>
    </location>
</feature>
<dbReference type="Proteomes" id="UP001488805">
    <property type="component" value="Unassembled WGS sequence"/>
</dbReference>
<evidence type="ECO:0000259" key="2">
    <source>
        <dbReference type="PROSITE" id="PS50235"/>
    </source>
</evidence>
<gene>
    <name evidence="3" type="ORF">VZT92_017193</name>
</gene>
<dbReference type="GO" id="GO:0004843">
    <property type="term" value="F:cysteine-type deubiquitinase activity"/>
    <property type="evidence" value="ECO:0007669"/>
    <property type="project" value="InterPro"/>
</dbReference>
<feature type="region of interest" description="Disordered" evidence="1">
    <location>
        <begin position="454"/>
        <end position="486"/>
    </location>
</feature>
<dbReference type="PROSITE" id="PS50235">
    <property type="entry name" value="USP_3"/>
    <property type="match status" value="1"/>
</dbReference>
<dbReference type="InterPro" id="IPR050164">
    <property type="entry name" value="Peptidase_C19"/>
</dbReference>
<dbReference type="GO" id="GO:0005634">
    <property type="term" value="C:nucleus"/>
    <property type="evidence" value="ECO:0007669"/>
    <property type="project" value="TreeGrafter"/>
</dbReference>
<dbReference type="Gene3D" id="3.90.70.10">
    <property type="entry name" value="Cysteine proteinases"/>
    <property type="match status" value="1"/>
</dbReference>
<dbReference type="InterPro" id="IPR038765">
    <property type="entry name" value="Papain-like_cys_pep_sf"/>
</dbReference>
<dbReference type="PANTHER" id="PTHR24006:SF899">
    <property type="entry name" value="UBIQUITIN CARBOXYL-TERMINAL HYDROLASE"/>
    <property type="match status" value="1"/>
</dbReference>
<feature type="compositionally biased region" description="Basic and acidic residues" evidence="1">
    <location>
        <begin position="319"/>
        <end position="330"/>
    </location>
</feature>
<protein>
    <recommendedName>
        <fullName evidence="2">USP domain-containing protein</fullName>
    </recommendedName>
</protein>
<dbReference type="GO" id="GO:0005829">
    <property type="term" value="C:cytosol"/>
    <property type="evidence" value="ECO:0007669"/>
    <property type="project" value="TreeGrafter"/>
</dbReference>
<keyword evidence="4" id="KW-1185">Reference proteome</keyword>
<dbReference type="EMBL" id="JBCEZU010000145">
    <property type="protein sequence ID" value="KAK9524827.1"/>
    <property type="molecule type" value="Genomic_DNA"/>
</dbReference>
<dbReference type="Pfam" id="PF00443">
    <property type="entry name" value="UCH"/>
    <property type="match status" value="1"/>
</dbReference>
<evidence type="ECO:0000313" key="3">
    <source>
        <dbReference type="EMBL" id="KAK9524827.1"/>
    </source>
</evidence>
<dbReference type="InterPro" id="IPR018200">
    <property type="entry name" value="USP_CS"/>
</dbReference>
<dbReference type="AlphaFoldDB" id="A0AAW1ERJ4"/>
<dbReference type="InterPro" id="IPR028889">
    <property type="entry name" value="USP"/>
</dbReference>
<organism evidence="3 4">
    <name type="scientific">Zoarces viviparus</name>
    <name type="common">Viviparous eelpout</name>
    <name type="synonym">Blennius viviparus</name>
    <dbReference type="NCBI Taxonomy" id="48416"/>
    <lineage>
        <taxon>Eukaryota</taxon>
        <taxon>Metazoa</taxon>
        <taxon>Chordata</taxon>
        <taxon>Craniata</taxon>
        <taxon>Vertebrata</taxon>
        <taxon>Euteleostomi</taxon>
        <taxon>Actinopterygii</taxon>
        <taxon>Neopterygii</taxon>
        <taxon>Teleostei</taxon>
        <taxon>Neoteleostei</taxon>
        <taxon>Acanthomorphata</taxon>
        <taxon>Eupercaria</taxon>
        <taxon>Perciformes</taxon>
        <taxon>Cottioidei</taxon>
        <taxon>Zoarcales</taxon>
        <taxon>Zoarcidae</taxon>
        <taxon>Zoarcinae</taxon>
        <taxon>Zoarces</taxon>
    </lineage>
</organism>
<evidence type="ECO:0000256" key="1">
    <source>
        <dbReference type="SAM" id="MobiDB-lite"/>
    </source>
</evidence>
<feature type="region of interest" description="Disordered" evidence="1">
    <location>
        <begin position="402"/>
        <end position="421"/>
    </location>
</feature>
<sequence>MNHDRVEMLREKLDNFTISDYHGLNSPGLTCYLNSVLQVLFMTEDFREAVERCCSEDSTTIDPQLRRLFADLQKRKAKTKYLIETLGITNVYEQRDAAEYFEKILSLTSPEAAKIFKGELNHRTTCLKCKERNDSRGFFWILPLAVEDLHPQTYSVENGLKAFFKGEKVCGENRVYCSRCNKKRDADFECEMTQSPEILTLLLKTFSFDYKRRCYVKLHCNVDVPETLHMESCKYDLYALVNHFGNLTGGHYTAQIKSFETHTWYHFNDDVVNRVIPPLFGAGNNPLRSRTAYLLMYRKVSRHTENLDEGNQPSLCTRADVDAEGRRDETEGGEAVVPDLLKDESCNGGGNLKRSNVDELKKSHDDTVWKKQTHFSRELNEQRDPRAACVRPHREMLLQTCTGAGGEGYRPRGQTKESHFGFSPNKCLNSISPKRDEEKMQHVVTADGGCRLAPTRTVTRGERAASGRARRKAAESKDTLKTKPWK</sequence>
<dbReference type="GO" id="GO:0016579">
    <property type="term" value="P:protein deubiquitination"/>
    <property type="evidence" value="ECO:0007669"/>
    <property type="project" value="InterPro"/>
</dbReference>
<dbReference type="PANTHER" id="PTHR24006">
    <property type="entry name" value="UBIQUITIN CARBOXYL-TERMINAL HYDROLASE"/>
    <property type="match status" value="1"/>
</dbReference>